<dbReference type="PANTHER" id="PTHR44329:SF214">
    <property type="entry name" value="PROTEIN KINASE DOMAIN-CONTAINING PROTEIN"/>
    <property type="match status" value="1"/>
</dbReference>
<keyword evidence="2" id="KW-0808">Transferase</keyword>
<feature type="transmembrane region" description="Helical" evidence="8">
    <location>
        <begin position="253"/>
        <end position="277"/>
    </location>
</feature>
<evidence type="ECO:0000256" key="1">
    <source>
        <dbReference type="ARBA" id="ARBA00022527"/>
    </source>
</evidence>
<dbReference type="Gene3D" id="1.10.510.10">
    <property type="entry name" value="Transferase(Phosphotransferase) domain 1"/>
    <property type="match status" value="1"/>
</dbReference>
<feature type="chain" id="PRO_5046959499" description="Protein kinase domain-containing protein" evidence="9">
    <location>
        <begin position="20"/>
        <end position="745"/>
    </location>
</feature>
<evidence type="ECO:0000256" key="6">
    <source>
        <dbReference type="PROSITE-ProRule" id="PRU10141"/>
    </source>
</evidence>
<dbReference type="SMART" id="SM00220">
    <property type="entry name" value="S_TKc"/>
    <property type="match status" value="1"/>
</dbReference>
<dbReference type="PROSITE" id="PS00107">
    <property type="entry name" value="PROTEIN_KINASE_ATP"/>
    <property type="match status" value="1"/>
</dbReference>
<feature type="binding site" evidence="6">
    <location>
        <position position="412"/>
    </location>
    <ligand>
        <name>ATP</name>
        <dbReference type="ChEBI" id="CHEBI:30616"/>
    </ligand>
</feature>
<evidence type="ECO:0000256" key="7">
    <source>
        <dbReference type="SAM" id="MobiDB-lite"/>
    </source>
</evidence>
<name>A0ABY8TNW2_TETOB</name>
<dbReference type="Pfam" id="PF07714">
    <property type="entry name" value="PK_Tyr_Ser-Thr"/>
    <property type="match status" value="2"/>
</dbReference>
<evidence type="ECO:0000256" key="3">
    <source>
        <dbReference type="ARBA" id="ARBA00022741"/>
    </source>
</evidence>
<proteinExistence type="predicted"/>
<keyword evidence="5 6" id="KW-0067">ATP-binding</keyword>
<gene>
    <name evidence="11" type="ORF">OEZ85_008896</name>
</gene>
<feature type="region of interest" description="Disordered" evidence="7">
    <location>
        <begin position="302"/>
        <end position="350"/>
    </location>
</feature>
<evidence type="ECO:0000313" key="11">
    <source>
        <dbReference type="EMBL" id="WIA09496.1"/>
    </source>
</evidence>
<evidence type="ECO:0000256" key="4">
    <source>
        <dbReference type="ARBA" id="ARBA00022777"/>
    </source>
</evidence>
<feature type="region of interest" description="Disordered" evidence="7">
    <location>
        <begin position="574"/>
        <end position="597"/>
    </location>
</feature>
<dbReference type="Proteomes" id="UP001244341">
    <property type="component" value="Chromosome 1b"/>
</dbReference>
<dbReference type="InterPro" id="IPR011009">
    <property type="entry name" value="Kinase-like_dom_sf"/>
</dbReference>
<keyword evidence="8" id="KW-0472">Membrane</keyword>
<accession>A0ABY8TNW2</accession>
<evidence type="ECO:0000256" key="9">
    <source>
        <dbReference type="SAM" id="SignalP"/>
    </source>
</evidence>
<evidence type="ECO:0000256" key="8">
    <source>
        <dbReference type="SAM" id="Phobius"/>
    </source>
</evidence>
<feature type="compositionally biased region" description="Low complexity" evidence="7">
    <location>
        <begin position="340"/>
        <end position="350"/>
    </location>
</feature>
<evidence type="ECO:0000259" key="10">
    <source>
        <dbReference type="PROSITE" id="PS50011"/>
    </source>
</evidence>
<evidence type="ECO:0000256" key="5">
    <source>
        <dbReference type="ARBA" id="ARBA00022840"/>
    </source>
</evidence>
<feature type="signal peptide" evidence="9">
    <location>
        <begin position="1"/>
        <end position="19"/>
    </location>
</feature>
<keyword evidence="8" id="KW-0812">Transmembrane</keyword>
<sequence>MAILACLWTLLLSVSTVTGIETVVGSGRELVQALQDSNVERISVNRPIRLENEDFPAQIIKLNRNLTISSPDEGPHQVIDFNAKSVANKLSIGPGYNISLVHLTIKDSRYGPGADVDVLASSPGGILYLHDLAKDQSSCPPLNKPQILAYLRDPTVPGNNVITFPGPIAWDGVGYNYSIHYVDFSTRMSVGENAADRGYVVHKRNSWKLCERVVDPGCVAQADTATCVKQEQDAMDAARFPQQQQHRLPFHPLAMAGIAVASFVAFACLVAAVVACVQVCCKRPKHADAAAAGAILPVHAKPDKVRRSSGSSSSGSSSGGAHGSYNKPDASKQVIGMRPASQDSAASSVPSSWKGMSLLSVGSRCSLSLPSILKGTLTAQQAAELQLGSLIGAGSFGRVFLGCVEGREVAIKVVHHDSRSAPQVASEVELMMKFDHPNLIKAYHYVTWGSAGVSVRLTREHTPDDSAFSSRALTSVISSSSGGHTHSSGPASNAASGPQHMLETWIICELANAGNLQDAVLHHNEGAFFYQNMPHMGMVLQVLLGVARGMQWLHAHNVLHGDLKAANVMLSIVPSSSSSSSGQQGDDRKPPADGDAAGAQELLPKVADFGLSRMMCEGATHLSTHTVGTITHQPPELMRSGRLSKPADVYSFGVMMWEVVMAAHPWKGMMMGEIMSQVMVEGQRLQFGPMVPKAYAAIAQQCWQEDPAARPTFEQLVLLLQQLQQQEHALQDEVAAVYEGVVAGW</sequence>
<dbReference type="InterPro" id="IPR001245">
    <property type="entry name" value="Ser-Thr/Tyr_kinase_cat_dom"/>
</dbReference>
<organism evidence="11 12">
    <name type="scientific">Tetradesmus obliquus</name>
    <name type="common">Green alga</name>
    <name type="synonym">Acutodesmus obliquus</name>
    <dbReference type="NCBI Taxonomy" id="3088"/>
    <lineage>
        <taxon>Eukaryota</taxon>
        <taxon>Viridiplantae</taxon>
        <taxon>Chlorophyta</taxon>
        <taxon>core chlorophytes</taxon>
        <taxon>Chlorophyceae</taxon>
        <taxon>CS clade</taxon>
        <taxon>Sphaeropleales</taxon>
        <taxon>Scenedesmaceae</taxon>
        <taxon>Tetradesmus</taxon>
    </lineage>
</organism>
<dbReference type="InterPro" id="IPR008271">
    <property type="entry name" value="Ser/Thr_kinase_AS"/>
</dbReference>
<dbReference type="InterPro" id="IPR017441">
    <property type="entry name" value="Protein_kinase_ATP_BS"/>
</dbReference>
<evidence type="ECO:0000313" key="12">
    <source>
        <dbReference type="Proteomes" id="UP001244341"/>
    </source>
</evidence>
<dbReference type="EMBL" id="CP126208">
    <property type="protein sequence ID" value="WIA09496.1"/>
    <property type="molecule type" value="Genomic_DNA"/>
</dbReference>
<keyword evidence="8" id="KW-1133">Transmembrane helix</keyword>
<reference evidence="11 12" key="1">
    <citation type="submission" date="2023-05" db="EMBL/GenBank/DDBJ databases">
        <title>A 100% complete, gapless, phased diploid assembly of the Scenedesmus obliquus UTEX 3031 genome.</title>
        <authorList>
            <person name="Biondi T.C."/>
            <person name="Hanschen E.R."/>
            <person name="Kwon T."/>
            <person name="Eng W."/>
            <person name="Kruse C.P.S."/>
            <person name="Koehler S.I."/>
            <person name="Kunde Y."/>
            <person name="Gleasner C.D."/>
            <person name="You Mak K.T."/>
            <person name="Polle J."/>
            <person name="Hovde B.T."/>
            <person name="Starkenburg S.R."/>
        </authorList>
    </citation>
    <scope>NUCLEOTIDE SEQUENCE [LARGE SCALE GENOMIC DNA]</scope>
    <source>
        <strain evidence="11 12">DOE0152z</strain>
    </source>
</reference>
<dbReference type="Gene3D" id="3.30.200.20">
    <property type="entry name" value="Phosphorylase Kinase, domain 1"/>
    <property type="match status" value="1"/>
</dbReference>
<keyword evidence="12" id="KW-1185">Reference proteome</keyword>
<keyword evidence="9" id="KW-0732">Signal</keyword>
<dbReference type="PROSITE" id="PS00108">
    <property type="entry name" value="PROTEIN_KINASE_ST"/>
    <property type="match status" value="1"/>
</dbReference>
<keyword evidence="1" id="KW-0723">Serine/threonine-protein kinase</keyword>
<keyword evidence="4" id="KW-0418">Kinase</keyword>
<dbReference type="SUPFAM" id="SSF56112">
    <property type="entry name" value="Protein kinase-like (PK-like)"/>
    <property type="match status" value="1"/>
</dbReference>
<protein>
    <recommendedName>
        <fullName evidence="10">Protein kinase domain-containing protein</fullName>
    </recommendedName>
</protein>
<feature type="domain" description="Protein kinase" evidence="10">
    <location>
        <begin position="385"/>
        <end position="731"/>
    </location>
</feature>
<dbReference type="PANTHER" id="PTHR44329">
    <property type="entry name" value="SERINE/THREONINE-PROTEIN KINASE TNNI3K-RELATED"/>
    <property type="match status" value="1"/>
</dbReference>
<dbReference type="InterPro" id="IPR000719">
    <property type="entry name" value="Prot_kinase_dom"/>
</dbReference>
<dbReference type="PROSITE" id="PS50011">
    <property type="entry name" value="PROTEIN_KINASE_DOM"/>
    <property type="match status" value="1"/>
</dbReference>
<evidence type="ECO:0000256" key="2">
    <source>
        <dbReference type="ARBA" id="ARBA00022679"/>
    </source>
</evidence>
<dbReference type="InterPro" id="IPR051681">
    <property type="entry name" value="Ser/Thr_Kinases-Pseudokinases"/>
</dbReference>
<keyword evidence="3 6" id="KW-0547">Nucleotide-binding</keyword>